<evidence type="ECO:0000259" key="2">
    <source>
        <dbReference type="SMART" id="SM00903"/>
    </source>
</evidence>
<dbReference type="PANTHER" id="PTHR30466">
    <property type="entry name" value="FLAVIN REDUCTASE"/>
    <property type="match status" value="1"/>
</dbReference>
<name>A0A7S8RJ71_9MICO</name>
<dbReference type="GO" id="GO:0006208">
    <property type="term" value="P:pyrimidine nucleobase catabolic process"/>
    <property type="evidence" value="ECO:0007669"/>
    <property type="project" value="TreeGrafter"/>
</dbReference>
<dbReference type="GO" id="GO:0010181">
    <property type="term" value="F:FMN binding"/>
    <property type="evidence" value="ECO:0007669"/>
    <property type="project" value="InterPro"/>
</dbReference>
<proteinExistence type="predicted"/>
<dbReference type="AlphaFoldDB" id="A0A7S8RJ71"/>
<dbReference type="PANTHER" id="PTHR30466:SF1">
    <property type="entry name" value="FMN REDUCTASE (NADH) RUTF"/>
    <property type="match status" value="1"/>
</dbReference>
<reference evidence="3 4" key="1">
    <citation type="submission" date="2020-11" db="EMBL/GenBank/DDBJ databases">
        <title>Amino acid is mineralized and recycled by bacteria in oceanic microbiome.</title>
        <authorList>
            <person name="Zheng L.Y."/>
        </authorList>
    </citation>
    <scope>NUCLEOTIDE SEQUENCE [LARGE SCALE GENOMIC DNA]</scope>
    <source>
        <strain evidence="3 4">A32-1</strain>
    </source>
</reference>
<dbReference type="Gene3D" id="2.30.110.10">
    <property type="entry name" value="Electron Transport, Fmn-binding Protein, Chain A"/>
    <property type="match status" value="1"/>
</dbReference>
<gene>
    <name evidence="3" type="ORF">IT882_15735</name>
</gene>
<sequence length="182" mass="19876">MSAEEFTYAFRHHPAGVAIVTADAGDGPVAMTVSSVASVSIDPPTLVFSASARSSSTPTIARAETLIVHMLASDQVQLAKLGARSGAERFGEDIEWDRLPSGEPYYPRANSWIRGRVADRFEVRDATLVVVEAIGASPRRADGPCQEPNPLVYHNRKWFVLDRKSMLPESLVPFYVVYGRGD</sequence>
<dbReference type="GO" id="GO:0042602">
    <property type="term" value="F:riboflavin reductase (NADPH) activity"/>
    <property type="evidence" value="ECO:0007669"/>
    <property type="project" value="TreeGrafter"/>
</dbReference>
<organism evidence="3 4">
    <name type="scientific">Microbacterium schleiferi</name>
    <dbReference type="NCBI Taxonomy" id="69362"/>
    <lineage>
        <taxon>Bacteria</taxon>
        <taxon>Bacillati</taxon>
        <taxon>Actinomycetota</taxon>
        <taxon>Actinomycetes</taxon>
        <taxon>Micrococcales</taxon>
        <taxon>Microbacteriaceae</taxon>
        <taxon>Microbacterium</taxon>
    </lineage>
</organism>
<protein>
    <submittedName>
        <fullName evidence="3">Flavin reductase</fullName>
    </submittedName>
</protein>
<dbReference type="SUPFAM" id="SSF50475">
    <property type="entry name" value="FMN-binding split barrel"/>
    <property type="match status" value="1"/>
</dbReference>
<dbReference type="InterPro" id="IPR002563">
    <property type="entry name" value="Flavin_Rdtase-like_dom"/>
</dbReference>
<keyword evidence="4" id="KW-1185">Reference proteome</keyword>
<evidence type="ECO:0000313" key="3">
    <source>
        <dbReference type="EMBL" id="QPE06156.1"/>
    </source>
</evidence>
<dbReference type="InterPro" id="IPR012349">
    <property type="entry name" value="Split_barrel_FMN-bd"/>
</dbReference>
<evidence type="ECO:0000256" key="1">
    <source>
        <dbReference type="ARBA" id="ARBA00023002"/>
    </source>
</evidence>
<dbReference type="EMBL" id="CP064760">
    <property type="protein sequence ID" value="QPE06156.1"/>
    <property type="molecule type" value="Genomic_DNA"/>
</dbReference>
<feature type="domain" description="Flavin reductase like" evidence="2">
    <location>
        <begin position="10"/>
        <end position="160"/>
    </location>
</feature>
<dbReference type="InterPro" id="IPR050268">
    <property type="entry name" value="NADH-dep_flavin_reductase"/>
</dbReference>
<dbReference type="Pfam" id="PF01613">
    <property type="entry name" value="Flavin_Reduct"/>
    <property type="match status" value="1"/>
</dbReference>
<dbReference type="KEGG" id="msf:IT882_15735"/>
<dbReference type="Proteomes" id="UP000594480">
    <property type="component" value="Chromosome"/>
</dbReference>
<accession>A0A7S8RJ71</accession>
<dbReference type="SMART" id="SM00903">
    <property type="entry name" value="Flavin_Reduct"/>
    <property type="match status" value="1"/>
</dbReference>
<evidence type="ECO:0000313" key="4">
    <source>
        <dbReference type="Proteomes" id="UP000594480"/>
    </source>
</evidence>
<keyword evidence="1" id="KW-0560">Oxidoreductase</keyword>